<dbReference type="SUPFAM" id="SSF55120">
    <property type="entry name" value="Pseudouridine synthase"/>
    <property type="match status" value="1"/>
</dbReference>
<keyword evidence="2 4" id="KW-0819">tRNA processing</keyword>
<feature type="active site" description="Nucleophile" evidence="4">
    <location>
        <position position="82"/>
    </location>
</feature>
<dbReference type="PROSITE" id="PS50984">
    <property type="entry name" value="TRUD"/>
    <property type="match status" value="1"/>
</dbReference>
<dbReference type="Gene3D" id="3.30.2350.20">
    <property type="entry name" value="TruD, catalytic domain"/>
    <property type="match status" value="1"/>
</dbReference>
<dbReference type="EMBL" id="CADCXY010000001">
    <property type="protein sequence ID" value="CAB0149863.1"/>
    <property type="molecule type" value="Genomic_DNA"/>
</dbReference>
<dbReference type="GO" id="GO:0160150">
    <property type="term" value="F:tRNA pseudouridine(13) synthase activity"/>
    <property type="evidence" value="ECO:0007669"/>
    <property type="project" value="UniProtKB-EC"/>
</dbReference>
<reference evidence="6 7" key="1">
    <citation type="submission" date="2020-02" db="EMBL/GenBank/DDBJ databases">
        <authorList>
            <person name="Rodrigo-Torres L."/>
            <person name="Arahal R. D."/>
            <person name="Lucena T."/>
        </authorList>
    </citation>
    <scope>NUCLEOTIDE SEQUENCE [LARGE SCALE GENOMIC DNA]</scope>
    <source>
        <strain evidence="6 7">CECT 9734</strain>
    </source>
</reference>
<dbReference type="Gene3D" id="3.30.2340.10">
    <property type="entry name" value="TruD, insertion domain"/>
    <property type="match status" value="1"/>
</dbReference>
<dbReference type="EC" id="5.4.99.27" evidence="4"/>
<feature type="domain" description="TRUD" evidence="5">
    <location>
        <begin position="157"/>
        <end position="308"/>
    </location>
</feature>
<comment type="catalytic activity">
    <reaction evidence="4">
        <text>uridine(13) in tRNA = pseudouridine(13) in tRNA</text>
        <dbReference type="Rhea" id="RHEA:42540"/>
        <dbReference type="Rhea" id="RHEA-COMP:10105"/>
        <dbReference type="Rhea" id="RHEA-COMP:10106"/>
        <dbReference type="ChEBI" id="CHEBI:65314"/>
        <dbReference type="ChEBI" id="CHEBI:65315"/>
        <dbReference type="EC" id="5.4.99.27"/>
    </reaction>
</comment>
<keyword evidence="3 4" id="KW-0413">Isomerase</keyword>
<gene>
    <name evidence="4 6" type="primary">truD</name>
    <name evidence="6" type="ORF">PSI9734_00438</name>
</gene>
<accession>A0A7D9N2L9</accession>
<dbReference type="GO" id="GO:0031119">
    <property type="term" value="P:tRNA pseudouridine synthesis"/>
    <property type="evidence" value="ECO:0007669"/>
    <property type="project" value="UniProtKB-UniRule"/>
</dbReference>
<organism evidence="6 7">
    <name type="scientific">Pseudidiomarina piscicola</name>
    <dbReference type="NCBI Taxonomy" id="2614830"/>
    <lineage>
        <taxon>Bacteria</taxon>
        <taxon>Pseudomonadati</taxon>
        <taxon>Pseudomonadota</taxon>
        <taxon>Gammaproteobacteria</taxon>
        <taxon>Alteromonadales</taxon>
        <taxon>Idiomarinaceae</taxon>
        <taxon>Pseudidiomarina</taxon>
    </lineage>
</organism>
<keyword evidence="7" id="KW-1185">Reference proteome</keyword>
<proteinExistence type="inferred from homology"/>
<sequence length="352" mass="40737">MTTDVIAKLHYWHDTPTVTGRFRQCHEDFKVTEQLEVAADEPGEHQWLWVYKKGANTTFVARQLAEFAGVSEREVSYAGLKDRHAETWQWFSVQLPGQDLLDWSQLEHPEFRVERAVKQAKKLKLGYHQGNHFVLRLRDVSNVDELKKRWDKAVAEGVPNYFGEQRFGHLGQNLTKARAWLTGELSRKQTRKWSRQQFGMLLSAARSYLFNKVVSARLEAGKVTPEQGDFMILDGSRSFFQIKELDEEILRRWQEGDILLSAPMAGSWRGEWHEHLSEFEHQVLEPEADLVAGLKQQRVDLARRALLIKPTAAEFKQLDESSVELRFTLVKGSFATSLLRELMVAMASEHYN</sequence>
<dbReference type="RefSeq" id="WP_173919468.1">
    <property type="nucleotide sequence ID" value="NZ_CADCXY010000001.1"/>
</dbReference>
<evidence type="ECO:0000256" key="1">
    <source>
        <dbReference type="ARBA" id="ARBA00007953"/>
    </source>
</evidence>
<dbReference type="InterPro" id="IPR001656">
    <property type="entry name" value="PsdUridine_synth_TruD"/>
</dbReference>
<dbReference type="InterPro" id="IPR050170">
    <property type="entry name" value="TruD_pseudoU_synthase"/>
</dbReference>
<dbReference type="GO" id="GO:0003723">
    <property type="term" value="F:RNA binding"/>
    <property type="evidence" value="ECO:0007669"/>
    <property type="project" value="InterPro"/>
</dbReference>
<dbReference type="InterPro" id="IPR020103">
    <property type="entry name" value="PsdUridine_synth_cat_dom_sf"/>
</dbReference>
<evidence type="ECO:0000256" key="4">
    <source>
        <dbReference type="HAMAP-Rule" id="MF_01082"/>
    </source>
</evidence>
<dbReference type="PANTHER" id="PTHR47811:SF1">
    <property type="entry name" value="TRNA PSEUDOURIDINE SYNTHASE D"/>
    <property type="match status" value="1"/>
</dbReference>
<dbReference type="Pfam" id="PF01142">
    <property type="entry name" value="TruD"/>
    <property type="match status" value="2"/>
</dbReference>
<dbReference type="AlphaFoldDB" id="A0A7D9N2L9"/>
<dbReference type="Proteomes" id="UP000481517">
    <property type="component" value="Unassembled WGS sequence"/>
</dbReference>
<evidence type="ECO:0000313" key="7">
    <source>
        <dbReference type="Proteomes" id="UP000481517"/>
    </source>
</evidence>
<dbReference type="InterPro" id="IPR043165">
    <property type="entry name" value="TruD_insert_sf"/>
</dbReference>
<comment type="function">
    <text evidence="4">Responsible for synthesis of pseudouridine from uracil-13 in transfer RNAs.</text>
</comment>
<name>A0A7D9N2L9_9GAMM</name>
<dbReference type="InterPro" id="IPR042214">
    <property type="entry name" value="TruD_catalytic"/>
</dbReference>
<evidence type="ECO:0000256" key="3">
    <source>
        <dbReference type="ARBA" id="ARBA00023235"/>
    </source>
</evidence>
<evidence type="ECO:0000259" key="5">
    <source>
        <dbReference type="PROSITE" id="PS50984"/>
    </source>
</evidence>
<evidence type="ECO:0000313" key="6">
    <source>
        <dbReference type="EMBL" id="CAB0149863.1"/>
    </source>
</evidence>
<dbReference type="PANTHER" id="PTHR47811">
    <property type="entry name" value="TRNA PSEUDOURIDINE SYNTHASE D"/>
    <property type="match status" value="1"/>
</dbReference>
<evidence type="ECO:0000256" key="2">
    <source>
        <dbReference type="ARBA" id="ARBA00022694"/>
    </source>
</evidence>
<comment type="similarity">
    <text evidence="1 4">Belongs to the pseudouridine synthase TruD family.</text>
</comment>
<dbReference type="InterPro" id="IPR011760">
    <property type="entry name" value="PsdUridine_synth_TruD_insert"/>
</dbReference>
<dbReference type="HAMAP" id="MF_01082">
    <property type="entry name" value="TruD"/>
    <property type="match status" value="1"/>
</dbReference>
<protein>
    <recommendedName>
        <fullName evidence="4">tRNA pseudouridine synthase D</fullName>
        <ecNumber evidence="4">5.4.99.27</ecNumber>
    </recommendedName>
    <alternativeName>
        <fullName evidence="4">tRNA pseudouridine(13) synthase</fullName>
    </alternativeName>
    <alternativeName>
        <fullName evidence="4">tRNA pseudouridylate synthase D</fullName>
    </alternativeName>
    <alternativeName>
        <fullName evidence="4">tRNA-uridine isomerase D</fullName>
    </alternativeName>
</protein>
<dbReference type="GO" id="GO:0005829">
    <property type="term" value="C:cytosol"/>
    <property type="evidence" value="ECO:0007669"/>
    <property type="project" value="TreeGrafter"/>
</dbReference>